<accession>A0A5C2H5K7</accession>
<keyword evidence="2" id="KW-1185">Reference proteome</keyword>
<dbReference type="Proteomes" id="UP000322838">
    <property type="component" value="Segment"/>
</dbReference>
<dbReference type="EMBL" id="MN228696">
    <property type="protein sequence ID" value="QEP29852.1"/>
    <property type="molecule type" value="Genomic_DNA"/>
</dbReference>
<organism evidence="1 2">
    <name type="scientific">Sinorhizobium phage ort11</name>
    <dbReference type="NCBI Taxonomy" id="2599764"/>
    <lineage>
        <taxon>Viruses</taxon>
        <taxon>Duplodnaviria</taxon>
        <taxon>Heunggongvirae</taxon>
        <taxon>Uroviricota</taxon>
        <taxon>Caudoviricetes</taxon>
        <taxon>Schitoviridae</taxon>
        <taxon>Huelvavirus</taxon>
        <taxon>Huelvavirus ort11</taxon>
    </lineage>
</organism>
<gene>
    <name evidence="1" type="ORF">Smphiort11_054</name>
</gene>
<dbReference type="Gene3D" id="1.10.3420.10">
    <property type="entry name" value="putative ntp pyrophosphohydrolase like domain"/>
    <property type="match status" value="1"/>
</dbReference>
<sequence length="152" mass="17328">MREVHTLQDTKRWMEKAIPSPEIKNIHTQMGVHFEEIGEMVDAISVKDRLTAELFDDLKQSLSVLSQHLKTHSDVVYIKPEDRQDYLDSLCDQIVTAVGCAHNSGFDIVNAMNEVNRSNFSKFDEGGYPIFDENRKIIKGPNYSKADLAPFI</sequence>
<evidence type="ECO:0000313" key="2">
    <source>
        <dbReference type="Proteomes" id="UP000322838"/>
    </source>
</evidence>
<dbReference type="InterPro" id="IPR023292">
    <property type="entry name" value="NTP_PyroPHydrolase-like_dom_sf"/>
</dbReference>
<protein>
    <recommendedName>
        <fullName evidence="3">Phosphoribosyl-ATP pyrophosphohydrolase</fullName>
    </recommendedName>
</protein>
<name>A0A5C2H5K7_9CAUD</name>
<proteinExistence type="predicted"/>
<evidence type="ECO:0008006" key="3">
    <source>
        <dbReference type="Google" id="ProtNLM"/>
    </source>
</evidence>
<evidence type="ECO:0000313" key="1">
    <source>
        <dbReference type="EMBL" id="QEP29852.1"/>
    </source>
</evidence>
<reference evidence="2" key="1">
    <citation type="submission" date="2019-07" db="EMBL/GenBank/DDBJ databases">
        <authorList>
            <person name="Cubo M.T."/>
            <person name="Espuny M.D.R."/>
            <person name="Balsanelli E."/>
        </authorList>
    </citation>
    <scope>NUCLEOTIDE SEQUENCE [LARGE SCALE GENOMIC DNA]</scope>
</reference>